<dbReference type="EMBL" id="JAJATZ010000004">
    <property type="protein sequence ID" value="MCB5199525.1"/>
    <property type="molecule type" value="Genomic_DNA"/>
</dbReference>
<reference evidence="2" key="1">
    <citation type="submission" date="2021-10" db="EMBL/GenBank/DDBJ databases">
        <title>Loktanella gaetbuli sp. nov., isolated from a tidal flat.</title>
        <authorList>
            <person name="Park S."/>
            <person name="Yoon J.-H."/>
        </authorList>
    </citation>
    <scope>NUCLEOTIDE SEQUENCE</scope>
    <source>
        <strain evidence="2">TSTF-M6</strain>
    </source>
</reference>
<dbReference type="Proteomes" id="UP001138961">
    <property type="component" value="Unassembled WGS sequence"/>
</dbReference>
<evidence type="ECO:0000313" key="2">
    <source>
        <dbReference type="EMBL" id="MCB5199525.1"/>
    </source>
</evidence>
<dbReference type="Pfam" id="PF06568">
    <property type="entry name" value="YjiS-like"/>
    <property type="match status" value="1"/>
</dbReference>
<comment type="caution">
    <text evidence="2">The sequence shown here is derived from an EMBL/GenBank/DDBJ whole genome shotgun (WGS) entry which is preliminary data.</text>
</comment>
<accession>A0ABS8BUY0</accession>
<dbReference type="InterPro" id="IPR009506">
    <property type="entry name" value="YjiS-like"/>
</dbReference>
<feature type="domain" description="YjiS-like" evidence="1">
    <location>
        <begin position="19"/>
        <end position="53"/>
    </location>
</feature>
<sequence length="70" mass="8139">MTTLTQRHLHARTPRLGLFARLIAADRAFRQRRAMHRLTDAQLRDIGLTRAQIAADTAQPVWDSPRHWRA</sequence>
<evidence type="ECO:0000313" key="3">
    <source>
        <dbReference type="Proteomes" id="UP001138961"/>
    </source>
</evidence>
<protein>
    <submittedName>
        <fullName evidence="2">DUF1127 domain-containing protein</fullName>
    </submittedName>
</protein>
<dbReference type="RefSeq" id="WP_226748249.1">
    <property type="nucleotide sequence ID" value="NZ_JAJATZ010000004.1"/>
</dbReference>
<organism evidence="2 3">
    <name type="scientific">Loktanella gaetbuli</name>
    <dbReference type="NCBI Taxonomy" id="2881335"/>
    <lineage>
        <taxon>Bacteria</taxon>
        <taxon>Pseudomonadati</taxon>
        <taxon>Pseudomonadota</taxon>
        <taxon>Alphaproteobacteria</taxon>
        <taxon>Rhodobacterales</taxon>
        <taxon>Roseobacteraceae</taxon>
        <taxon>Loktanella</taxon>
    </lineage>
</organism>
<keyword evidence="3" id="KW-1185">Reference proteome</keyword>
<gene>
    <name evidence="2" type="ORF">LGQ03_09760</name>
</gene>
<proteinExistence type="predicted"/>
<evidence type="ECO:0000259" key="1">
    <source>
        <dbReference type="Pfam" id="PF06568"/>
    </source>
</evidence>
<name>A0ABS8BUY0_9RHOB</name>